<feature type="domain" description="Lipid/polyisoprenoid-binding YceI-like" evidence="2">
    <location>
        <begin position="44"/>
        <end position="207"/>
    </location>
</feature>
<dbReference type="Pfam" id="PF04264">
    <property type="entry name" value="YceI"/>
    <property type="match status" value="1"/>
</dbReference>
<dbReference type="RefSeq" id="WP_395416956.1">
    <property type="nucleotide sequence ID" value="NZ_JBIPKE010000015.1"/>
</dbReference>
<dbReference type="PROSITE" id="PS51257">
    <property type="entry name" value="PROKAR_LIPOPROTEIN"/>
    <property type="match status" value="1"/>
</dbReference>
<protein>
    <submittedName>
        <fullName evidence="3">YceI family protein</fullName>
    </submittedName>
</protein>
<dbReference type="InterPro" id="IPR007372">
    <property type="entry name" value="Lipid/polyisoprenoid-bd_YceI"/>
</dbReference>
<dbReference type="PANTHER" id="PTHR34406:SF1">
    <property type="entry name" value="PROTEIN YCEI"/>
    <property type="match status" value="1"/>
</dbReference>
<sequence>MKIKTMILSSVIALGVFACNNSTKKETDSGNEIASNEEEAKATSYALDTTSLVAWKGSMIGVYAHEGTLAVSGSITVKGGSVTGGSFTVDMASMVTTDDDALYEMAPREKLIGHLQSDDFFGSATFPTAEFRVTSAEGNTLTGDLTIKGVTIEESVTDVVLTEGNGSVTATGKMVFDRQKYGIAYENTMNDMVISDDIELTISISGRKSK</sequence>
<dbReference type="PANTHER" id="PTHR34406">
    <property type="entry name" value="PROTEIN YCEI"/>
    <property type="match status" value="1"/>
</dbReference>
<dbReference type="SUPFAM" id="SSF101874">
    <property type="entry name" value="YceI-like"/>
    <property type="match status" value="1"/>
</dbReference>
<dbReference type="SMART" id="SM00867">
    <property type="entry name" value="YceI"/>
    <property type="match status" value="1"/>
</dbReference>
<dbReference type="EMBL" id="JBIPKE010000015">
    <property type="protein sequence ID" value="MFH6983381.1"/>
    <property type="molecule type" value="Genomic_DNA"/>
</dbReference>
<reference evidence="3 4" key="1">
    <citation type="journal article" date="2013" name="Int. J. Syst. Evol. Microbiol.">
        <title>Marinoscillum luteum sp. nov., isolated from marine sediment.</title>
        <authorList>
            <person name="Cha I.T."/>
            <person name="Park S.J."/>
            <person name="Kim S.J."/>
            <person name="Kim J.G."/>
            <person name="Jung M.Y."/>
            <person name="Shin K.S."/>
            <person name="Kwon K.K."/>
            <person name="Yang S.H."/>
            <person name="Seo Y.S."/>
            <person name="Rhee S.K."/>
        </authorList>
    </citation>
    <scope>NUCLEOTIDE SEQUENCE [LARGE SCALE GENOMIC DNA]</scope>
    <source>
        <strain evidence="3 4">KCTC 23939</strain>
    </source>
</reference>
<proteinExistence type="predicted"/>
<evidence type="ECO:0000259" key="2">
    <source>
        <dbReference type="SMART" id="SM00867"/>
    </source>
</evidence>
<keyword evidence="1" id="KW-0732">Signal</keyword>
<dbReference type="Proteomes" id="UP001610063">
    <property type="component" value="Unassembled WGS sequence"/>
</dbReference>
<organism evidence="3 4">
    <name type="scientific">Marinoscillum luteum</name>
    <dbReference type="NCBI Taxonomy" id="861051"/>
    <lineage>
        <taxon>Bacteria</taxon>
        <taxon>Pseudomonadati</taxon>
        <taxon>Bacteroidota</taxon>
        <taxon>Cytophagia</taxon>
        <taxon>Cytophagales</taxon>
        <taxon>Reichenbachiellaceae</taxon>
        <taxon>Marinoscillum</taxon>
    </lineage>
</organism>
<name>A0ABW7N733_9BACT</name>
<feature type="chain" id="PRO_5045341151" evidence="1">
    <location>
        <begin position="19"/>
        <end position="210"/>
    </location>
</feature>
<feature type="signal peptide" evidence="1">
    <location>
        <begin position="1"/>
        <end position="18"/>
    </location>
</feature>
<accession>A0ABW7N733</accession>
<evidence type="ECO:0000256" key="1">
    <source>
        <dbReference type="SAM" id="SignalP"/>
    </source>
</evidence>
<evidence type="ECO:0000313" key="3">
    <source>
        <dbReference type="EMBL" id="MFH6983381.1"/>
    </source>
</evidence>
<dbReference type="Gene3D" id="2.40.128.110">
    <property type="entry name" value="Lipid/polyisoprenoid-binding, YceI-like"/>
    <property type="match status" value="1"/>
</dbReference>
<gene>
    <name evidence="3" type="ORF">ACHKAR_08035</name>
</gene>
<dbReference type="InterPro" id="IPR036761">
    <property type="entry name" value="TTHA0802/YceI-like_sf"/>
</dbReference>
<keyword evidence="4" id="KW-1185">Reference proteome</keyword>
<evidence type="ECO:0000313" key="4">
    <source>
        <dbReference type="Proteomes" id="UP001610063"/>
    </source>
</evidence>
<comment type="caution">
    <text evidence="3">The sequence shown here is derived from an EMBL/GenBank/DDBJ whole genome shotgun (WGS) entry which is preliminary data.</text>
</comment>